<sequence>MKKDDRHLLNRSFKNISLLFFLVVLLLLFIVILINVLFGVYSWARLYMDLINALVGVMIPLVLFNFLYDYFTQKHKDRELSEKMTETMMLDEQVIGNFSTESKKKFIRKSTESILGETVGNMLYESLIESYLTKSYQYRHRFKYYISYIESKKDAIHQVKEDKQFIFDQDTYYMVRQDLSFERDLTNFKQSNDVRIGFSYKESTLDGLYQRAEFLFRENLWINDVHNELLSELSNEEMEHFVKDFLQFTIEINGQALKYHVVNNEGHEGFHLLLTIPGEVEEGVLSKVQLKFQMPQLKSQKKFIVMISEPTEDVEIMFMHLEEKVDVEAIPFLNEEECITRLPNDTIKIDIHDWILPRAGVVFVWNDRSN</sequence>
<evidence type="ECO:0000313" key="3">
    <source>
        <dbReference type="Proteomes" id="UP000252585"/>
    </source>
</evidence>
<dbReference type="RefSeq" id="WP_114354271.1">
    <property type="nucleotide sequence ID" value="NZ_QPJJ01000018.1"/>
</dbReference>
<dbReference type="Proteomes" id="UP000252585">
    <property type="component" value="Unassembled WGS sequence"/>
</dbReference>
<comment type="caution">
    <text evidence="2">The sequence shown here is derived from an EMBL/GenBank/DDBJ whole genome shotgun (WGS) entry which is preliminary data.</text>
</comment>
<accession>A0A368X5W3</accession>
<reference evidence="2 3" key="1">
    <citation type="submission" date="2018-07" db="EMBL/GenBank/DDBJ databases">
        <title>Genomic Encyclopedia of Type Strains, Phase IV (KMG-IV): sequencing the most valuable type-strain genomes for metagenomic binning, comparative biology and taxonomic classification.</title>
        <authorList>
            <person name="Goeker M."/>
        </authorList>
    </citation>
    <scope>NUCLEOTIDE SEQUENCE [LARGE SCALE GENOMIC DNA]</scope>
    <source>
        <strain evidence="2 3">DSM 27696</strain>
    </source>
</reference>
<dbReference type="OrthoDB" id="2965362at2"/>
<dbReference type="EMBL" id="QPJJ01000018">
    <property type="protein sequence ID" value="RCW63380.1"/>
    <property type="molecule type" value="Genomic_DNA"/>
</dbReference>
<gene>
    <name evidence="2" type="ORF">DFR57_11847</name>
</gene>
<keyword evidence="1" id="KW-0472">Membrane</keyword>
<feature type="transmembrane region" description="Helical" evidence="1">
    <location>
        <begin position="20"/>
        <end position="44"/>
    </location>
</feature>
<name>A0A368X5W3_9BACI</name>
<feature type="transmembrane region" description="Helical" evidence="1">
    <location>
        <begin position="50"/>
        <end position="68"/>
    </location>
</feature>
<keyword evidence="1" id="KW-0812">Transmembrane</keyword>
<keyword evidence="1" id="KW-1133">Transmembrane helix</keyword>
<organism evidence="2 3">
    <name type="scientific">Saliterribacillus persicus</name>
    <dbReference type="NCBI Taxonomy" id="930114"/>
    <lineage>
        <taxon>Bacteria</taxon>
        <taxon>Bacillati</taxon>
        <taxon>Bacillota</taxon>
        <taxon>Bacilli</taxon>
        <taxon>Bacillales</taxon>
        <taxon>Bacillaceae</taxon>
        <taxon>Saliterribacillus</taxon>
    </lineage>
</organism>
<protein>
    <submittedName>
        <fullName evidence="2">Uncharacterized protein</fullName>
    </submittedName>
</protein>
<proteinExistence type="predicted"/>
<evidence type="ECO:0000313" key="2">
    <source>
        <dbReference type="EMBL" id="RCW63380.1"/>
    </source>
</evidence>
<evidence type="ECO:0000256" key="1">
    <source>
        <dbReference type="SAM" id="Phobius"/>
    </source>
</evidence>
<keyword evidence="3" id="KW-1185">Reference proteome</keyword>
<dbReference type="AlphaFoldDB" id="A0A368X5W3"/>